<feature type="transmembrane region" description="Helical" evidence="2">
    <location>
        <begin position="430"/>
        <end position="452"/>
    </location>
</feature>
<feature type="transmembrane region" description="Helical" evidence="2">
    <location>
        <begin position="184"/>
        <end position="202"/>
    </location>
</feature>
<gene>
    <name evidence="3" type="ORF">JKP88DRAFT_248126</name>
</gene>
<feature type="transmembrane region" description="Helical" evidence="2">
    <location>
        <begin position="339"/>
        <end position="364"/>
    </location>
</feature>
<keyword evidence="2" id="KW-0472">Membrane</keyword>
<organism evidence="3 4">
    <name type="scientific">Tribonema minus</name>
    <dbReference type="NCBI Taxonomy" id="303371"/>
    <lineage>
        <taxon>Eukaryota</taxon>
        <taxon>Sar</taxon>
        <taxon>Stramenopiles</taxon>
        <taxon>Ochrophyta</taxon>
        <taxon>PX clade</taxon>
        <taxon>Xanthophyceae</taxon>
        <taxon>Tribonematales</taxon>
        <taxon>Tribonemataceae</taxon>
        <taxon>Tribonema</taxon>
    </lineage>
</organism>
<reference evidence="3" key="1">
    <citation type="submission" date="2021-02" db="EMBL/GenBank/DDBJ databases">
        <title>First Annotated Genome of the Yellow-green Alga Tribonema minus.</title>
        <authorList>
            <person name="Mahan K.M."/>
        </authorList>
    </citation>
    <scope>NUCLEOTIDE SEQUENCE</scope>
    <source>
        <strain evidence="3">UTEX B ZZ1240</strain>
    </source>
</reference>
<comment type="caution">
    <text evidence="3">The sequence shown here is derived from an EMBL/GenBank/DDBJ whole genome shotgun (WGS) entry which is preliminary data.</text>
</comment>
<dbReference type="AlphaFoldDB" id="A0A835YP53"/>
<feature type="transmembrane region" description="Helical" evidence="2">
    <location>
        <begin position="370"/>
        <end position="390"/>
    </location>
</feature>
<dbReference type="InterPro" id="IPR010699">
    <property type="entry name" value="DUF1275"/>
</dbReference>
<dbReference type="EMBL" id="JAFCMP010000515">
    <property type="protein sequence ID" value="KAG5178461.1"/>
    <property type="molecule type" value="Genomic_DNA"/>
</dbReference>
<feature type="transmembrane region" description="Helical" evidence="2">
    <location>
        <begin position="96"/>
        <end position="115"/>
    </location>
</feature>
<feature type="region of interest" description="Disordered" evidence="1">
    <location>
        <begin position="1"/>
        <end position="87"/>
    </location>
</feature>
<evidence type="ECO:0000256" key="2">
    <source>
        <dbReference type="SAM" id="Phobius"/>
    </source>
</evidence>
<evidence type="ECO:0000313" key="3">
    <source>
        <dbReference type="EMBL" id="KAG5178461.1"/>
    </source>
</evidence>
<keyword evidence="2" id="KW-1133">Transmembrane helix</keyword>
<feature type="transmembrane region" description="Helical" evidence="2">
    <location>
        <begin position="154"/>
        <end position="172"/>
    </location>
</feature>
<dbReference type="PANTHER" id="PTHR37314">
    <property type="entry name" value="SLR0142 PROTEIN"/>
    <property type="match status" value="1"/>
</dbReference>
<dbReference type="OrthoDB" id="43894at2759"/>
<name>A0A835YP53_9STRA</name>
<accession>A0A835YP53</accession>
<keyword evidence="2" id="KW-0812">Transmembrane</keyword>
<dbReference type="PANTHER" id="PTHR37314:SF4">
    <property type="entry name" value="UPF0700 TRANSMEMBRANE PROTEIN YOAK"/>
    <property type="match status" value="1"/>
</dbReference>
<feature type="compositionally biased region" description="Basic and acidic residues" evidence="1">
    <location>
        <begin position="1"/>
        <end position="10"/>
    </location>
</feature>
<evidence type="ECO:0000313" key="4">
    <source>
        <dbReference type="Proteomes" id="UP000664859"/>
    </source>
</evidence>
<protein>
    <submittedName>
        <fullName evidence="3">Uncharacterized protein</fullName>
    </submittedName>
</protein>
<proteinExistence type="predicted"/>
<dbReference type="Pfam" id="PF06912">
    <property type="entry name" value="DUF1275"/>
    <property type="match status" value="2"/>
</dbReference>
<sequence length="462" mass="49904">MHEDKADIEAAARGGSMMYTPPLSPAQQLHQLQGHPDDAAKLGMPRADYDSSSSAYDSSTSVDEASIRVNTEDVTKPPVEAPSKPAPKPLDVTDAALFKFIIAGGVLLSFNGGFINSITLQTKNRTVVSHVTGHATKAAIELGTLNMGDFMNEVALLVFFGFGASITGWMIGKEKFTLGQSYGRLMVTIGSLIFIAMYSANVRQTAPLRCRRRRGAAAAAALRRRRRHRAAAASLVVTTTAGSVAGGTQAPRLTRAAAAHLPPPPPPPPPLHAGMEMDNRGEKIYHSVYLLAIACGMQNAMTTRYSGAVVRTTHLTGMTTDVGLTVGHLMRKDRDYADLWKLTLFVPMILGFFFGGVIAIPTYNAWRMQSLWPCVLLLFGGGFAYVLFIARHSNISFMRALVRPVLRPQTYIPKNMSLRRRRRRRRHMSAHQHAGGAAAAATAAAAAAQPGFNGMHGQPDMV</sequence>
<dbReference type="Proteomes" id="UP000664859">
    <property type="component" value="Unassembled WGS sequence"/>
</dbReference>
<evidence type="ECO:0000256" key="1">
    <source>
        <dbReference type="SAM" id="MobiDB-lite"/>
    </source>
</evidence>
<keyword evidence="4" id="KW-1185">Reference proteome</keyword>
<feature type="compositionally biased region" description="Low complexity" evidence="1">
    <location>
        <begin position="50"/>
        <end position="59"/>
    </location>
</feature>